<dbReference type="EMBL" id="CAJEUB010000022">
    <property type="protein sequence ID" value="CAD1846730.1"/>
    <property type="molecule type" value="Genomic_DNA"/>
</dbReference>
<name>A0A6V7QU11_ANACO</name>
<accession>A0A6V7QU11</accession>
<feature type="compositionally biased region" description="Basic and acidic residues" evidence="1">
    <location>
        <begin position="30"/>
        <end position="41"/>
    </location>
</feature>
<proteinExistence type="predicted"/>
<feature type="region of interest" description="Disordered" evidence="1">
    <location>
        <begin position="29"/>
        <end position="103"/>
    </location>
</feature>
<dbReference type="AlphaFoldDB" id="A0A6V7QU11"/>
<gene>
    <name evidence="2" type="ORF">CB5_LOCUS29941</name>
</gene>
<sequence length="116" mass="12919">MVKLDNSKMDKKQERSSCSWIIACFTCETEQEKPPPKEKPSKLKMTKPLPFQKLKEDIMPTKRNNVEGTTTVTKPPSTTKDDPPMKETATTSEAAGDAKKGTTATVHLNLKIPTKE</sequence>
<feature type="compositionally biased region" description="Low complexity" evidence="1">
    <location>
        <begin position="69"/>
        <end position="78"/>
    </location>
</feature>
<organism evidence="2">
    <name type="scientific">Ananas comosus var. bracteatus</name>
    <name type="common">red pineapple</name>
    <dbReference type="NCBI Taxonomy" id="296719"/>
    <lineage>
        <taxon>Eukaryota</taxon>
        <taxon>Viridiplantae</taxon>
        <taxon>Streptophyta</taxon>
        <taxon>Embryophyta</taxon>
        <taxon>Tracheophyta</taxon>
        <taxon>Spermatophyta</taxon>
        <taxon>Magnoliopsida</taxon>
        <taxon>Liliopsida</taxon>
        <taxon>Poales</taxon>
        <taxon>Bromeliaceae</taxon>
        <taxon>Bromelioideae</taxon>
        <taxon>Ananas</taxon>
    </lineage>
</organism>
<evidence type="ECO:0000313" key="2">
    <source>
        <dbReference type="EMBL" id="CAD1846730.1"/>
    </source>
</evidence>
<reference evidence="2" key="1">
    <citation type="submission" date="2020-07" db="EMBL/GenBank/DDBJ databases">
        <authorList>
            <person name="Lin J."/>
        </authorList>
    </citation>
    <scope>NUCLEOTIDE SEQUENCE</scope>
</reference>
<protein>
    <submittedName>
        <fullName evidence="2">Uncharacterized protein</fullName>
    </submittedName>
</protein>
<evidence type="ECO:0000256" key="1">
    <source>
        <dbReference type="SAM" id="MobiDB-lite"/>
    </source>
</evidence>